<protein>
    <submittedName>
        <fullName evidence="2">Tat (Twin-arginine translocation) pathway signal sequence</fullName>
    </submittedName>
</protein>
<name>E7QPP8_HALPU</name>
<reference evidence="1 3" key="1">
    <citation type="journal article" date="2014" name="ISME J.">
        <title>Trehalose/2-sulfotrehalose biosynthesis and glycine-betaine uptake are widely spread mechanisms for osmoadaptation in the Halobacteriales.</title>
        <authorList>
            <person name="Youssef N.H."/>
            <person name="Savage-Ashlock K.N."/>
            <person name="McCully A.L."/>
            <person name="Luedtke B."/>
            <person name="Shaw E.I."/>
            <person name="Hoff W.D."/>
            <person name="Elshahed M.S."/>
        </authorList>
    </citation>
    <scope>NUCLEOTIDE SEQUENCE [LARGE SCALE GENOMIC DNA]</scope>
    <source>
        <strain evidence="1 3">DX253</strain>
    </source>
</reference>
<reference evidence="4" key="2">
    <citation type="submission" date="2016-11" db="EMBL/GenBank/DDBJ databases">
        <authorList>
            <person name="Varghese N."/>
            <person name="Submissions S."/>
        </authorList>
    </citation>
    <scope>NUCLEOTIDE SEQUENCE [LARGE SCALE GENOMIC DNA]</scope>
    <source>
        <strain evidence="4">DX253</strain>
    </source>
</reference>
<evidence type="ECO:0000313" key="2">
    <source>
        <dbReference type="EMBL" id="SHL21975.1"/>
    </source>
</evidence>
<evidence type="ECO:0000313" key="1">
    <source>
        <dbReference type="EMBL" id="EFW93550.1"/>
    </source>
</evidence>
<dbReference type="OrthoDB" id="378358at2157"/>
<keyword evidence="4" id="KW-1185">Reference proteome</keyword>
<dbReference type="NCBIfam" id="TIGR01409">
    <property type="entry name" value="TAT_signal_seq"/>
    <property type="match status" value="1"/>
</dbReference>
<dbReference type="RefSeq" id="WP_007977260.1">
    <property type="nucleotide sequence ID" value="NZ_AEMG01000003.1"/>
</dbReference>
<accession>E7QPP8</accession>
<sequence>MESKRHAQSRRRVLKRGALATAGVAFGVPSLVGQASAQDETEDCCKTCWMDVKPGCCPNTVNARADEPVTVYIGWPNVKPESVRLVPSSDRAPFESRRCQKYRNPKWRDISCADIDGLLSETDGRSAPACRVKNENVDGDADGDTVLTFCSCDLELCSSDRSLLLEAETGSGCRLLAVDSVKPVNC</sequence>
<dbReference type="AlphaFoldDB" id="E7QPP8"/>
<dbReference type="EMBL" id="AEMG01000003">
    <property type="protein sequence ID" value="EFW93550.1"/>
    <property type="molecule type" value="Genomic_DNA"/>
</dbReference>
<dbReference type="PROSITE" id="PS51318">
    <property type="entry name" value="TAT"/>
    <property type="match status" value="1"/>
</dbReference>
<dbReference type="InterPro" id="IPR019546">
    <property type="entry name" value="TAT_signal_bac_arc"/>
</dbReference>
<gene>
    <name evidence="2" type="ORF">SAMN05444342_3316</name>
    <name evidence="1" type="ORF">ZOD2009_04027</name>
</gene>
<dbReference type="STRING" id="797209.GCA_000376445_03724"/>
<evidence type="ECO:0000313" key="4">
    <source>
        <dbReference type="Proteomes" id="UP000184203"/>
    </source>
</evidence>
<proteinExistence type="predicted"/>
<organism evidence="1 3">
    <name type="scientific">Haladaptatus paucihalophilus DX253</name>
    <dbReference type="NCBI Taxonomy" id="797209"/>
    <lineage>
        <taxon>Archaea</taxon>
        <taxon>Methanobacteriati</taxon>
        <taxon>Methanobacteriota</taxon>
        <taxon>Stenosarchaea group</taxon>
        <taxon>Halobacteria</taxon>
        <taxon>Halobacteriales</taxon>
        <taxon>Haladaptataceae</taxon>
        <taxon>Haladaptatus</taxon>
    </lineage>
</organism>
<dbReference type="InterPro" id="IPR006311">
    <property type="entry name" value="TAT_signal"/>
</dbReference>
<dbReference type="Proteomes" id="UP000003751">
    <property type="component" value="Unassembled WGS sequence"/>
</dbReference>
<evidence type="ECO:0000313" key="3">
    <source>
        <dbReference type="Proteomes" id="UP000003751"/>
    </source>
</evidence>
<dbReference type="Proteomes" id="UP000184203">
    <property type="component" value="Unassembled WGS sequence"/>
</dbReference>
<dbReference type="PATRIC" id="fig|797209.4.peg.792"/>
<reference evidence="2" key="3">
    <citation type="submission" date="2016-11" db="EMBL/GenBank/DDBJ databases">
        <authorList>
            <person name="Jaros S."/>
            <person name="Januszkiewicz K."/>
            <person name="Wedrychowicz H."/>
        </authorList>
    </citation>
    <scope>NUCLEOTIDE SEQUENCE [LARGE SCALE GENOMIC DNA]</scope>
    <source>
        <strain evidence="2">DX253</strain>
    </source>
</reference>
<dbReference type="EMBL" id="FRAN01000005">
    <property type="protein sequence ID" value="SHL21975.1"/>
    <property type="molecule type" value="Genomic_DNA"/>
</dbReference>